<sequence length="298" mass="33540">MWKKLLMALCVGLALLGMCRPAYASEKKGEMTVLVKESTKVSALPIADYDQGRFVMRPPWTPCDLNEIKSARELDELAAVLKKEVVDHLDGYRPDLIEGVADARNQIEFREMEPGAYLMWSDDRTMAPLIVSIPVWDEEAKTMVFSVVVEPKRNELDELRIRKIDAQTKEPVLGSEFAFTSYEDAACTRRIETVAGDSKTGTASFWLAYDVMYIKETKAPQGYRLSDEVVKVEERNGVVTINGRMANVQDKRVEIDYENEKVRLFVPTGLMTNPGLYASLAVCSAGAIALLLKWSTRR</sequence>
<name>A0AC61RBQ9_9FIRM</name>
<keyword evidence="2" id="KW-1185">Reference proteome</keyword>
<evidence type="ECO:0000313" key="2">
    <source>
        <dbReference type="Proteomes" id="UP000308836"/>
    </source>
</evidence>
<dbReference type="EMBL" id="SRYG01000001">
    <property type="protein sequence ID" value="TGY67298.1"/>
    <property type="molecule type" value="Genomic_DNA"/>
</dbReference>
<protein>
    <submittedName>
        <fullName evidence="1">Uncharacterized protein</fullName>
    </submittedName>
</protein>
<reference evidence="1" key="1">
    <citation type="submission" date="2019-04" db="EMBL/GenBank/DDBJ databases">
        <title>Microbes associate with the intestines of laboratory mice.</title>
        <authorList>
            <person name="Navarre W."/>
            <person name="Wong E."/>
            <person name="Huang K."/>
            <person name="Tropini C."/>
            <person name="Ng K."/>
            <person name="Yu B."/>
        </authorList>
    </citation>
    <scope>NUCLEOTIDE SEQUENCE</scope>
    <source>
        <strain evidence="1">NM09_H32</strain>
    </source>
</reference>
<proteinExistence type="predicted"/>
<evidence type="ECO:0000313" key="1">
    <source>
        <dbReference type="EMBL" id="TGY67298.1"/>
    </source>
</evidence>
<comment type="caution">
    <text evidence="1">The sequence shown here is derived from an EMBL/GenBank/DDBJ whole genome shotgun (WGS) entry which is preliminary data.</text>
</comment>
<dbReference type="Proteomes" id="UP000308836">
    <property type="component" value="Unassembled WGS sequence"/>
</dbReference>
<gene>
    <name evidence="1" type="ORF">E5336_00545</name>
</gene>
<organism evidence="1 2">
    <name type="scientific">Dubosiella muris</name>
    <dbReference type="NCBI Taxonomy" id="3038133"/>
    <lineage>
        <taxon>Bacteria</taxon>
        <taxon>Bacillati</taxon>
        <taxon>Bacillota</taxon>
        <taxon>Erysipelotrichia</taxon>
        <taxon>Erysipelotrichales</taxon>
        <taxon>Erysipelotrichaceae</taxon>
        <taxon>Dubosiella</taxon>
    </lineage>
</organism>
<accession>A0AC61RBQ9</accession>